<feature type="domain" description="DNA ligase D polymerase" evidence="1">
    <location>
        <begin position="29"/>
        <end position="280"/>
    </location>
</feature>
<dbReference type="NCBIfam" id="TIGR02778">
    <property type="entry name" value="ligD_pol"/>
    <property type="match status" value="1"/>
</dbReference>
<dbReference type="CDD" id="cd04861">
    <property type="entry name" value="LigD_Pol_like"/>
    <property type="match status" value="1"/>
</dbReference>
<evidence type="ECO:0000259" key="1">
    <source>
        <dbReference type="Pfam" id="PF21686"/>
    </source>
</evidence>
<dbReference type="OrthoDB" id="9802472at2"/>
<dbReference type="PANTHER" id="PTHR42705">
    <property type="entry name" value="BIFUNCTIONAL NON-HOMOLOGOUS END JOINING PROTEIN LIGD"/>
    <property type="match status" value="1"/>
</dbReference>
<evidence type="ECO:0000313" key="2">
    <source>
        <dbReference type="EMBL" id="APV44946.1"/>
    </source>
</evidence>
<dbReference type="RefSeq" id="WP_076004554.1">
    <property type="nucleotide sequence ID" value="NZ_CP018258.1"/>
</dbReference>
<dbReference type="EC" id="6.5.1.1" evidence="2"/>
<dbReference type="Pfam" id="PF21686">
    <property type="entry name" value="LigD_Prim-Pol"/>
    <property type="match status" value="1"/>
</dbReference>
<proteinExistence type="predicted"/>
<dbReference type="InterPro" id="IPR014145">
    <property type="entry name" value="LigD_pol_dom"/>
</dbReference>
<gene>
    <name evidence="2" type="primary">ligD</name>
    <name evidence="2" type="ORF">Dform_01625</name>
</gene>
<dbReference type="EMBL" id="CP018258">
    <property type="protein sequence ID" value="APV44946.1"/>
    <property type="molecule type" value="Genomic_DNA"/>
</dbReference>
<dbReference type="Proteomes" id="UP000185934">
    <property type="component" value="Chromosome"/>
</dbReference>
<dbReference type="AlphaFoldDB" id="A0A1P8F904"/>
<dbReference type="Gene3D" id="3.90.920.10">
    <property type="entry name" value="DNA primase, PRIM domain"/>
    <property type="match status" value="1"/>
</dbReference>
<dbReference type="GO" id="GO:0003910">
    <property type="term" value="F:DNA ligase (ATP) activity"/>
    <property type="evidence" value="ECO:0007669"/>
    <property type="project" value="UniProtKB-EC"/>
</dbReference>
<dbReference type="KEGG" id="dfo:Dform_01625"/>
<name>A0A1P8F904_9CHLR</name>
<organism evidence="2 3">
    <name type="scientific">Dehalogenimonas formicexedens</name>
    <dbReference type="NCBI Taxonomy" id="1839801"/>
    <lineage>
        <taxon>Bacteria</taxon>
        <taxon>Bacillati</taxon>
        <taxon>Chloroflexota</taxon>
        <taxon>Dehalococcoidia</taxon>
        <taxon>Dehalococcoidales</taxon>
        <taxon>Dehalococcoidaceae</taxon>
        <taxon>Dehalogenimonas</taxon>
    </lineage>
</organism>
<sequence length="302" mass="34310">MPQKIKTNLDGHEIELTNLDKVFFPDGTTKSDLIRYYLKIATVMLPHLEGRPLSFQRFPDGVDAEGFFQKQAPRSYPDWIKRISQGQKEIVDYASADSAADLVYFAQQAVIVFHTALARGDKADYPDLMIFDLDPQTDSFEPVRQTAFGLKELLDGLDLKSYLKVTGGRGLHVTVPLDRGDNFENVHGFALRLARFYQTRHPDDTTTEMSKAKRGSRVFIDVNRNHFSQTAVAPYSVRARKTPSIAAPITWEELESPDLKPDGYTIENIFKLLERRPDPWKNIYKNGQSIKGAAEKLKKLES</sequence>
<keyword evidence="2" id="KW-0436">Ligase</keyword>
<accession>A0A1P8F904</accession>
<dbReference type="STRING" id="1839801.Dform_01625"/>
<protein>
    <submittedName>
        <fullName evidence="2">ATP-dependent DNA ligase LigD</fullName>
        <ecNumber evidence="2">6.5.1.1</ecNumber>
    </submittedName>
</protein>
<dbReference type="PANTHER" id="PTHR42705:SF2">
    <property type="entry name" value="BIFUNCTIONAL NON-HOMOLOGOUS END JOINING PROTEIN LIGD"/>
    <property type="match status" value="1"/>
</dbReference>
<reference evidence="3" key="1">
    <citation type="submission" date="2016-11" db="EMBL/GenBank/DDBJ databases">
        <title>Dehalogenimonas formicexedens sp. nov., a chlorinated alkane respiring bacterium isolated from contaminated groundwater.</title>
        <authorList>
            <person name="Key T.A."/>
            <person name="Bowman K.S."/>
            <person name="Lee I."/>
            <person name="Chun J."/>
            <person name="Albuquerque L."/>
            <person name="da Costa M.S."/>
            <person name="Rainey F.A."/>
            <person name="Moe W.M."/>
        </authorList>
    </citation>
    <scope>NUCLEOTIDE SEQUENCE [LARGE SCALE GENOMIC DNA]</scope>
    <source>
        <strain evidence="3">NSZ-14</strain>
    </source>
</reference>
<dbReference type="InterPro" id="IPR052171">
    <property type="entry name" value="NHEJ_LigD"/>
</dbReference>
<keyword evidence="3" id="KW-1185">Reference proteome</keyword>
<evidence type="ECO:0000313" key="3">
    <source>
        <dbReference type="Proteomes" id="UP000185934"/>
    </source>
</evidence>